<proteinExistence type="predicted"/>
<dbReference type="EMBL" id="DVJK01000124">
    <property type="protein sequence ID" value="HIS66805.1"/>
    <property type="molecule type" value="Genomic_DNA"/>
</dbReference>
<feature type="domain" description="CBS" evidence="2">
    <location>
        <begin position="252"/>
        <end position="309"/>
    </location>
</feature>
<evidence type="ECO:0000259" key="2">
    <source>
        <dbReference type="PROSITE" id="PS51371"/>
    </source>
</evidence>
<dbReference type="SUPFAM" id="SSF46785">
    <property type="entry name" value="Winged helix' DNA-binding domain"/>
    <property type="match status" value="1"/>
</dbReference>
<dbReference type="InterPro" id="IPR036388">
    <property type="entry name" value="WH-like_DNA-bd_sf"/>
</dbReference>
<sequence>MGSKSDMIIEYIERLPVGARISVRGLSRELGVSDGTAYKALKLAEERGLVETRPRAGTVRKQDIKLPRSLSVEAARLGLEVLSGAANMDFPVTKLVLGDVSVQQLSDKLRGGGRGVLCVVGDRPDIFAFAAQHGISLLITGGVHPGEAVLREVEAAGGCVLFSAQDSVSVLGQLLSADAALGVGSSLAGDWMRTPPFLYYNDIVADWHSIYRPIVSMTSLCAVVDDDLTICGTVDAITALSSPPTMKISGLYSREHSCFTASEDTGMDELAQRMIAADSATAYITREGMLRGIITSNDLLRYYRRRQAQCAAAPQLELVEAAGPSGRSVYSVWLPEGSGSTVLPMLLEAARLHCLALGAEASFGSGSFYLTDGKAISGELMVSCEQLREIPGGLVLNVEIYGETERYAGSVLTALFSAKEA</sequence>
<comment type="caution">
    <text evidence="3">The sequence shown here is derived from an EMBL/GenBank/DDBJ whole genome shotgun (WGS) entry which is preliminary data.</text>
</comment>
<evidence type="ECO:0000256" key="1">
    <source>
        <dbReference type="PROSITE-ProRule" id="PRU00703"/>
    </source>
</evidence>
<dbReference type="InterPro" id="IPR000644">
    <property type="entry name" value="CBS_dom"/>
</dbReference>
<dbReference type="Gene3D" id="3.40.1390.20">
    <property type="entry name" value="HprK N-terminal domain-like"/>
    <property type="match status" value="1"/>
</dbReference>
<dbReference type="Gene3D" id="1.10.10.10">
    <property type="entry name" value="Winged helix-like DNA-binding domain superfamily/Winged helix DNA-binding domain"/>
    <property type="match status" value="1"/>
</dbReference>
<evidence type="ECO:0000313" key="4">
    <source>
        <dbReference type="Proteomes" id="UP000824001"/>
    </source>
</evidence>
<name>A0A9D1JUS3_9FIRM</name>
<dbReference type="SUPFAM" id="SSF54631">
    <property type="entry name" value="CBS-domain pair"/>
    <property type="match status" value="1"/>
</dbReference>
<dbReference type="Pfam" id="PF07085">
    <property type="entry name" value="DRTGG"/>
    <property type="match status" value="1"/>
</dbReference>
<dbReference type="Pfam" id="PF00571">
    <property type="entry name" value="CBS"/>
    <property type="match status" value="1"/>
</dbReference>
<reference evidence="3" key="2">
    <citation type="journal article" date="2021" name="PeerJ">
        <title>Extensive microbial diversity within the chicken gut microbiome revealed by metagenomics and culture.</title>
        <authorList>
            <person name="Gilroy R."/>
            <person name="Ravi A."/>
            <person name="Getino M."/>
            <person name="Pursley I."/>
            <person name="Horton D.L."/>
            <person name="Alikhan N.F."/>
            <person name="Baker D."/>
            <person name="Gharbi K."/>
            <person name="Hall N."/>
            <person name="Watson M."/>
            <person name="Adriaenssens E.M."/>
            <person name="Foster-Nyarko E."/>
            <person name="Jarju S."/>
            <person name="Secka A."/>
            <person name="Antonio M."/>
            <person name="Oren A."/>
            <person name="Chaudhuri R.R."/>
            <person name="La Ragione R."/>
            <person name="Hildebrand F."/>
            <person name="Pallen M.J."/>
        </authorList>
    </citation>
    <scope>NUCLEOTIDE SEQUENCE</scope>
    <source>
        <strain evidence="3">ChiHjej10B9-9673</strain>
    </source>
</reference>
<reference evidence="3" key="1">
    <citation type="submission" date="2020-10" db="EMBL/GenBank/DDBJ databases">
        <authorList>
            <person name="Gilroy R."/>
        </authorList>
    </citation>
    <scope>NUCLEOTIDE SEQUENCE</scope>
    <source>
        <strain evidence="3">ChiHjej10B9-9673</strain>
    </source>
</reference>
<keyword evidence="1" id="KW-0129">CBS domain</keyword>
<dbReference type="SUPFAM" id="SSF75138">
    <property type="entry name" value="HprK N-terminal domain-like"/>
    <property type="match status" value="1"/>
</dbReference>
<dbReference type="PROSITE" id="PS51371">
    <property type="entry name" value="CBS"/>
    <property type="match status" value="1"/>
</dbReference>
<dbReference type="InterPro" id="IPR046342">
    <property type="entry name" value="CBS_dom_sf"/>
</dbReference>
<evidence type="ECO:0000313" key="3">
    <source>
        <dbReference type="EMBL" id="HIS66805.1"/>
    </source>
</evidence>
<accession>A0A9D1JUS3</accession>
<dbReference type="InterPro" id="IPR010766">
    <property type="entry name" value="DRTGG"/>
</dbReference>
<dbReference type="InterPro" id="IPR028979">
    <property type="entry name" value="Ser_kin/Pase_Hpr-like_N_sf"/>
</dbReference>
<gene>
    <name evidence="3" type="ORF">IAC18_04500</name>
</gene>
<dbReference type="InterPro" id="IPR036390">
    <property type="entry name" value="WH_DNA-bd_sf"/>
</dbReference>
<dbReference type="AlphaFoldDB" id="A0A9D1JUS3"/>
<protein>
    <submittedName>
        <fullName evidence="3">GntR family transcriptional regulator</fullName>
    </submittedName>
</protein>
<dbReference type="Proteomes" id="UP000824001">
    <property type="component" value="Unassembled WGS sequence"/>
</dbReference>
<dbReference type="Gene3D" id="3.10.580.10">
    <property type="entry name" value="CBS-domain"/>
    <property type="match status" value="1"/>
</dbReference>
<organism evidence="3 4">
    <name type="scientific">Candidatus Scatomorpha merdipullorum</name>
    <dbReference type="NCBI Taxonomy" id="2840927"/>
    <lineage>
        <taxon>Bacteria</taxon>
        <taxon>Bacillati</taxon>
        <taxon>Bacillota</taxon>
        <taxon>Clostridia</taxon>
        <taxon>Eubacteriales</taxon>
        <taxon>Candidatus Scatomorpha</taxon>
    </lineage>
</organism>